<dbReference type="NCBIfam" id="TIGR01683">
    <property type="entry name" value="thiS"/>
    <property type="match status" value="1"/>
</dbReference>
<dbReference type="CDD" id="cd00565">
    <property type="entry name" value="Ubl_ThiS"/>
    <property type="match status" value="1"/>
</dbReference>
<dbReference type="Gene3D" id="3.10.20.30">
    <property type="match status" value="1"/>
</dbReference>
<sequence>MKVNGKDVEFKEGTTILDILESYKLNKNTVVVEINFDILEEELYSYIADEEDIVEIISFVGGG</sequence>
<evidence type="ECO:0000259" key="1">
    <source>
        <dbReference type="PROSITE" id="PS51880"/>
    </source>
</evidence>
<evidence type="ECO:0000313" key="3">
    <source>
        <dbReference type="Proteomes" id="UP000767291"/>
    </source>
</evidence>
<dbReference type="SUPFAM" id="SSF54285">
    <property type="entry name" value="MoaD/ThiS"/>
    <property type="match status" value="1"/>
</dbReference>
<dbReference type="InterPro" id="IPR010035">
    <property type="entry name" value="Thi_S"/>
</dbReference>
<organism evidence="2 3">
    <name type="scientific">Metaclostridioides mangenotii</name>
    <dbReference type="NCBI Taxonomy" id="1540"/>
    <lineage>
        <taxon>Bacteria</taxon>
        <taxon>Bacillati</taxon>
        <taxon>Bacillota</taxon>
        <taxon>Clostridia</taxon>
        <taxon>Peptostreptococcales</taxon>
        <taxon>Peptostreptococcaceae</taxon>
        <taxon>Metaclostridioides</taxon>
    </lineage>
</organism>
<comment type="caution">
    <text evidence="2">The sequence shown here is derived from an EMBL/GenBank/DDBJ whole genome shotgun (WGS) entry which is preliminary data.</text>
</comment>
<dbReference type="PROSITE" id="PS51880">
    <property type="entry name" value="TGS"/>
    <property type="match status" value="1"/>
</dbReference>
<evidence type="ECO:0000313" key="2">
    <source>
        <dbReference type="EMBL" id="MBP1855701.1"/>
    </source>
</evidence>
<dbReference type="RefSeq" id="WP_209457111.1">
    <property type="nucleotide sequence ID" value="NZ_BAAACS010000004.1"/>
</dbReference>
<dbReference type="InterPro" id="IPR012675">
    <property type="entry name" value="Beta-grasp_dom_sf"/>
</dbReference>
<protein>
    <submittedName>
        <fullName evidence="2">Sulfur carrier protein</fullName>
    </submittedName>
</protein>
<reference evidence="2 3" key="1">
    <citation type="submission" date="2021-03" db="EMBL/GenBank/DDBJ databases">
        <title>Genomic Encyclopedia of Type Strains, Phase IV (KMG-IV): sequencing the most valuable type-strain genomes for metagenomic binning, comparative biology and taxonomic classification.</title>
        <authorList>
            <person name="Goeker M."/>
        </authorList>
    </citation>
    <scope>NUCLEOTIDE SEQUENCE [LARGE SCALE GENOMIC DNA]</scope>
    <source>
        <strain evidence="2 3">DSM 1289</strain>
    </source>
</reference>
<dbReference type="PANTHER" id="PTHR34472:SF1">
    <property type="entry name" value="SULFUR CARRIER PROTEIN THIS"/>
    <property type="match status" value="1"/>
</dbReference>
<accession>A0ABS4ECP6</accession>
<dbReference type="Pfam" id="PF02597">
    <property type="entry name" value="ThiS"/>
    <property type="match status" value="1"/>
</dbReference>
<name>A0ABS4ECP6_9FIRM</name>
<feature type="domain" description="TGS" evidence="1">
    <location>
        <begin position="1"/>
        <end position="58"/>
    </location>
</feature>
<keyword evidence="3" id="KW-1185">Reference proteome</keyword>
<proteinExistence type="predicted"/>
<dbReference type="InterPro" id="IPR004095">
    <property type="entry name" value="TGS"/>
</dbReference>
<dbReference type="InterPro" id="IPR016155">
    <property type="entry name" value="Mopterin_synth/thiamin_S_b"/>
</dbReference>
<dbReference type="InterPro" id="IPR003749">
    <property type="entry name" value="ThiS/MoaD-like"/>
</dbReference>
<dbReference type="PANTHER" id="PTHR34472">
    <property type="entry name" value="SULFUR CARRIER PROTEIN THIS"/>
    <property type="match status" value="1"/>
</dbReference>
<dbReference type="Proteomes" id="UP000767291">
    <property type="component" value="Unassembled WGS sequence"/>
</dbReference>
<dbReference type="EMBL" id="JAGGJX010000004">
    <property type="protein sequence ID" value="MBP1855701.1"/>
    <property type="molecule type" value="Genomic_DNA"/>
</dbReference>
<gene>
    <name evidence="2" type="ORF">J2Z43_002099</name>
</gene>